<gene>
    <name evidence="1" type="ORF">MNBD_BACTEROID03-1057</name>
</gene>
<name>A0A3B0TAG6_9ZZZZ</name>
<dbReference type="AlphaFoldDB" id="A0A3B0TAG6"/>
<accession>A0A3B0TAG6</accession>
<organism evidence="1">
    <name type="scientific">hydrothermal vent metagenome</name>
    <dbReference type="NCBI Taxonomy" id="652676"/>
    <lineage>
        <taxon>unclassified sequences</taxon>
        <taxon>metagenomes</taxon>
        <taxon>ecological metagenomes</taxon>
    </lineage>
</organism>
<dbReference type="EMBL" id="UOEL01000019">
    <property type="protein sequence ID" value="VAW10377.1"/>
    <property type="molecule type" value="Genomic_DNA"/>
</dbReference>
<feature type="non-terminal residue" evidence="1">
    <location>
        <position position="1"/>
    </location>
</feature>
<sequence length="116" mass="12737">PPLFKLRAALGAPLLAPKGLFAAYLVLCPYPVHRHLAQAEYGGAFLLRALLLPQVIGDPETDQLLGLLTIPFLVFSLHPIKIGLFRYIYKLNNALINNCIKSCLSVNAKGFVKDPK</sequence>
<protein>
    <submittedName>
        <fullName evidence="1">Uncharacterized protein</fullName>
    </submittedName>
</protein>
<proteinExistence type="predicted"/>
<reference evidence="1" key="1">
    <citation type="submission" date="2018-06" db="EMBL/GenBank/DDBJ databases">
        <authorList>
            <person name="Zhirakovskaya E."/>
        </authorList>
    </citation>
    <scope>NUCLEOTIDE SEQUENCE</scope>
</reference>
<evidence type="ECO:0000313" key="1">
    <source>
        <dbReference type="EMBL" id="VAW10377.1"/>
    </source>
</evidence>